<dbReference type="EMBL" id="JAGHQM010000266">
    <property type="protein sequence ID" value="KAH0563021.1"/>
    <property type="molecule type" value="Genomic_DNA"/>
</dbReference>
<dbReference type="Pfam" id="PF11917">
    <property type="entry name" value="DUF3435"/>
    <property type="match status" value="1"/>
</dbReference>
<dbReference type="Proteomes" id="UP000750711">
    <property type="component" value="Unassembled WGS sequence"/>
</dbReference>
<evidence type="ECO:0000313" key="1">
    <source>
        <dbReference type="EMBL" id="KAH0563021.1"/>
    </source>
</evidence>
<dbReference type="AlphaFoldDB" id="A0A9P8LF20"/>
<evidence type="ECO:0000313" key="2">
    <source>
        <dbReference type="Proteomes" id="UP000750711"/>
    </source>
</evidence>
<dbReference type="InterPro" id="IPR021842">
    <property type="entry name" value="DUF3435"/>
</dbReference>
<keyword evidence="2" id="KW-1185">Reference proteome</keyword>
<protein>
    <submittedName>
        <fullName evidence="1">Uncharacterized protein</fullName>
    </submittedName>
</protein>
<comment type="caution">
    <text evidence="1">The sequence shown here is derived from an EMBL/GenBank/DDBJ whole genome shotgun (WGS) entry which is preliminary data.</text>
</comment>
<organism evidence="1 2">
    <name type="scientific">Trichoglossum hirsutum</name>
    <dbReference type="NCBI Taxonomy" id="265104"/>
    <lineage>
        <taxon>Eukaryota</taxon>
        <taxon>Fungi</taxon>
        <taxon>Dikarya</taxon>
        <taxon>Ascomycota</taxon>
        <taxon>Pezizomycotina</taxon>
        <taxon>Geoglossomycetes</taxon>
        <taxon>Geoglossales</taxon>
        <taxon>Geoglossaceae</taxon>
        <taxon>Trichoglossum</taxon>
    </lineage>
</organism>
<reference evidence="1" key="1">
    <citation type="submission" date="2021-03" db="EMBL/GenBank/DDBJ databases">
        <title>Comparative genomics and phylogenomic investigation of the class Geoglossomycetes provide insights into ecological specialization and systematics.</title>
        <authorList>
            <person name="Melie T."/>
            <person name="Pirro S."/>
            <person name="Miller A.N."/>
            <person name="Quandt A."/>
        </authorList>
    </citation>
    <scope>NUCLEOTIDE SEQUENCE</scope>
    <source>
        <strain evidence="1">CAQ_001_2017</strain>
    </source>
</reference>
<proteinExistence type="predicted"/>
<accession>A0A9P8LF20</accession>
<name>A0A9P8LF20_9PEZI</name>
<sequence length="70" mass="7829">MLDVPVFRKSVKTEYGYEISPHKPLSYATLLSLMKVVSIITGVLQPTRAYYLRYGTGNEFNQSGDVSNAL</sequence>
<gene>
    <name evidence="1" type="ORF">GP486_002408</name>
</gene>